<keyword evidence="6" id="KW-1185">Reference proteome</keyword>
<dbReference type="STRING" id="1134406.ADN00_03035"/>
<dbReference type="GO" id="GO:0005829">
    <property type="term" value="C:cytosol"/>
    <property type="evidence" value="ECO:0007669"/>
    <property type="project" value="UniProtKB-ARBA"/>
</dbReference>
<evidence type="ECO:0000256" key="2">
    <source>
        <dbReference type="ARBA" id="ARBA00022857"/>
    </source>
</evidence>
<evidence type="ECO:0000256" key="1">
    <source>
        <dbReference type="ARBA" id="ARBA00006515"/>
    </source>
</evidence>
<keyword evidence="2" id="KW-0521">NADP</keyword>
<reference evidence="5 6" key="1">
    <citation type="submission" date="2015-07" db="EMBL/GenBank/DDBJ databases">
        <title>Genome sequence of Ornatilinea apprima DSM 23815.</title>
        <authorList>
            <person name="Hemp J."/>
            <person name="Ward L.M."/>
            <person name="Pace L.A."/>
            <person name="Fischer W.W."/>
        </authorList>
    </citation>
    <scope>NUCLEOTIDE SEQUENCE [LARGE SCALE GENOMIC DNA]</scope>
    <source>
        <strain evidence="5 6">P3M-1</strain>
    </source>
</reference>
<evidence type="ECO:0000256" key="3">
    <source>
        <dbReference type="ARBA" id="ARBA00023002"/>
    </source>
</evidence>
<dbReference type="PRINTS" id="PR01577">
    <property type="entry name" value="KCNABCHANNEL"/>
</dbReference>
<comment type="similarity">
    <text evidence="1">Belongs to the shaker potassium channel beta subunit family.</text>
</comment>
<dbReference type="InterPro" id="IPR005399">
    <property type="entry name" value="K_chnl_volt-dep_bsu_KCNAB-rel"/>
</dbReference>
<gene>
    <name evidence="5" type="ORF">ADN00_03035</name>
</gene>
<comment type="caution">
    <text evidence="5">The sequence shown here is derived from an EMBL/GenBank/DDBJ whole genome shotgun (WGS) entry which is preliminary data.</text>
</comment>
<keyword evidence="3" id="KW-0560">Oxidoreductase</keyword>
<organism evidence="5 6">
    <name type="scientific">Ornatilinea apprima</name>
    <dbReference type="NCBI Taxonomy" id="1134406"/>
    <lineage>
        <taxon>Bacteria</taxon>
        <taxon>Bacillati</taxon>
        <taxon>Chloroflexota</taxon>
        <taxon>Anaerolineae</taxon>
        <taxon>Anaerolineales</taxon>
        <taxon>Anaerolineaceae</taxon>
        <taxon>Ornatilinea</taxon>
    </lineage>
</organism>
<dbReference type="AlphaFoldDB" id="A0A0P6XAZ0"/>
<evidence type="ECO:0000313" key="5">
    <source>
        <dbReference type="EMBL" id="KPL79319.1"/>
    </source>
</evidence>
<protein>
    <submittedName>
        <fullName evidence="5">Voltage-gated potassium channel</fullName>
    </submittedName>
</protein>
<dbReference type="Pfam" id="PF00248">
    <property type="entry name" value="Aldo_ket_red"/>
    <property type="match status" value="1"/>
</dbReference>
<name>A0A0P6XAZ0_9CHLR</name>
<proteinExistence type="inferred from homology"/>
<dbReference type="Gene3D" id="3.20.20.100">
    <property type="entry name" value="NADP-dependent oxidoreductase domain"/>
    <property type="match status" value="1"/>
</dbReference>
<feature type="domain" description="NADP-dependent oxidoreductase" evidence="4">
    <location>
        <begin position="15"/>
        <end position="313"/>
    </location>
</feature>
<accession>A0A0P6XAZ0</accession>
<keyword evidence="5" id="KW-0406">Ion transport</keyword>
<evidence type="ECO:0000313" key="6">
    <source>
        <dbReference type="Proteomes" id="UP000050417"/>
    </source>
</evidence>
<dbReference type="RefSeq" id="WP_075061485.1">
    <property type="nucleotide sequence ID" value="NZ_LGCL01000014.1"/>
</dbReference>
<dbReference type="Proteomes" id="UP000050417">
    <property type="component" value="Unassembled WGS sequence"/>
</dbReference>
<dbReference type="InterPro" id="IPR036812">
    <property type="entry name" value="NAD(P)_OxRdtase_dom_sf"/>
</dbReference>
<dbReference type="GO" id="GO:0034220">
    <property type="term" value="P:monoatomic ion transmembrane transport"/>
    <property type="evidence" value="ECO:0007669"/>
    <property type="project" value="UniProtKB-KW"/>
</dbReference>
<keyword evidence="5" id="KW-0407">Ion channel</keyword>
<sequence length="320" mass="36004">MHYRRLGRSGLKVSEISLGAWITFGKQIETNTAADLIHAAYDQGVNFFDNADVYADGQAETVMGKAIEGLPREALVISSKVFWPTMPGPNGRGLSRKHMTESLHASLKRLGTDYVDLYFCHRFDPDTGVEEVVRTMNIFIQQGKILYWGTSEWEAQQVMEAIGVARQYGLIPPVVEQPQYNMFHRKLVEAELMSVTQQQGIGLVTWSPLFYGILTGKYNDGIPAGSRASLDDMNWIRDYITQERIEKVRALTELARELEVTTAQLAIGWLLRRKEVTSVITGATRLEQLDDNLAAPAALDKMSLEVLERIEEILDNNPVK</sequence>
<dbReference type="PANTHER" id="PTHR43150:SF2">
    <property type="entry name" value="HYPERKINETIC, ISOFORM M"/>
    <property type="match status" value="1"/>
</dbReference>
<dbReference type="PANTHER" id="PTHR43150">
    <property type="entry name" value="HYPERKINETIC, ISOFORM M"/>
    <property type="match status" value="1"/>
</dbReference>
<keyword evidence="5" id="KW-0813">Transport</keyword>
<dbReference type="OrthoDB" id="9804790at2"/>
<dbReference type="GO" id="GO:0016491">
    <property type="term" value="F:oxidoreductase activity"/>
    <property type="evidence" value="ECO:0007669"/>
    <property type="project" value="UniProtKB-KW"/>
</dbReference>
<evidence type="ECO:0000259" key="4">
    <source>
        <dbReference type="Pfam" id="PF00248"/>
    </source>
</evidence>
<dbReference type="SUPFAM" id="SSF51430">
    <property type="entry name" value="NAD(P)-linked oxidoreductase"/>
    <property type="match status" value="1"/>
</dbReference>
<dbReference type="EMBL" id="LGCL01000014">
    <property type="protein sequence ID" value="KPL79319.1"/>
    <property type="molecule type" value="Genomic_DNA"/>
</dbReference>
<dbReference type="InterPro" id="IPR023210">
    <property type="entry name" value="NADP_OxRdtase_dom"/>
</dbReference>
<dbReference type="FunFam" id="3.20.20.100:FF:000004">
    <property type="entry name" value="Oxidoreductase, aldo/keto reductase"/>
    <property type="match status" value="1"/>
</dbReference>